<sequence>MEPGGRLAKSKLDISLKMNSPSLSAEPSKPFARMLNLLALNIQWDVPKPKPATTLTPKKPVAYLESASIPITPADHIRKKIGNLEKKLDDIQKLQDKIQKGEMKNPEKTQLQKIERNWHYYGRKFLQFWLQISRYGGYW</sequence>
<feature type="coiled-coil region" evidence="1">
    <location>
        <begin position="74"/>
        <end position="104"/>
    </location>
</feature>
<dbReference type="WBParaSite" id="jg7563">
    <property type="protein sequence ID" value="jg7563"/>
    <property type="gene ID" value="jg7563"/>
</dbReference>
<evidence type="ECO:0000313" key="3">
    <source>
        <dbReference type="WBParaSite" id="jg7563"/>
    </source>
</evidence>
<reference evidence="3" key="1">
    <citation type="submission" date="2022-11" db="UniProtKB">
        <authorList>
            <consortium name="WormBaseParasite"/>
        </authorList>
    </citation>
    <scope>IDENTIFICATION</scope>
</reference>
<keyword evidence="1" id="KW-0175">Coiled coil</keyword>
<evidence type="ECO:0000256" key="1">
    <source>
        <dbReference type="SAM" id="Coils"/>
    </source>
</evidence>
<protein>
    <submittedName>
        <fullName evidence="3">Uncharacterized protein</fullName>
    </submittedName>
</protein>
<dbReference type="AlphaFoldDB" id="A0A915EMU6"/>
<keyword evidence="2" id="KW-1185">Reference proteome</keyword>
<proteinExistence type="predicted"/>
<organism evidence="2 3">
    <name type="scientific">Ditylenchus dipsaci</name>
    <dbReference type="NCBI Taxonomy" id="166011"/>
    <lineage>
        <taxon>Eukaryota</taxon>
        <taxon>Metazoa</taxon>
        <taxon>Ecdysozoa</taxon>
        <taxon>Nematoda</taxon>
        <taxon>Chromadorea</taxon>
        <taxon>Rhabditida</taxon>
        <taxon>Tylenchina</taxon>
        <taxon>Tylenchomorpha</taxon>
        <taxon>Sphaerularioidea</taxon>
        <taxon>Anguinidae</taxon>
        <taxon>Anguininae</taxon>
        <taxon>Ditylenchus</taxon>
    </lineage>
</organism>
<evidence type="ECO:0000313" key="2">
    <source>
        <dbReference type="Proteomes" id="UP000887574"/>
    </source>
</evidence>
<name>A0A915EMU6_9BILA</name>
<accession>A0A915EMU6</accession>
<dbReference type="Proteomes" id="UP000887574">
    <property type="component" value="Unplaced"/>
</dbReference>